<dbReference type="Proteomes" id="UP000278907">
    <property type="component" value="Unassembled WGS sequence"/>
</dbReference>
<feature type="coiled-coil region" evidence="1">
    <location>
        <begin position="80"/>
        <end position="107"/>
    </location>
</feature>
<accession>A0ABX9Q6Z2</accession>
<evidence type="ECO:0000313" key="3">
    <source>
        <dbReference type="EMBL" id="RKH90147.1"/>
    </source>
</evidence>
<organism evidence="3 4">
    <name type="scientific">Corallococcus praedator</name>
    <dbReference type="NCBI Taxonomy" id="2316724"/>
    <lineage>
        <taxon>Bacteria</taxon>
        <taxon>Pseudomonadati</taxon>
        <taxon>Myxococcota</taxon>
        <taxon>Myxococcia</taxon>
        <taxon>Myxococcales</taxon>
        <taxon>Cystobacterineae</taxon>
        <taxon>Myxococcaceae</taxon>
        <taxon>Corallococcus</taxon>
    </lineage>
</organism>
<comment type="caution">
    <text evidence="3">The sequence shown here is derived from an EMBL/GenBank/DDBJ whole genome shotgun (WGS) entry which is preliminary data.</text>
</comment>
<gene>
    <name evidence="3" type="ORF">D7Y13_40070</name>
</gene>
<evidence type="ECO:0000256" key="2">
    <source>
        <dbReference type="SAM" id="MobiDB-lite"/>
    </source>
</evidence>
<evidence type="ECO:0000256" key="1">
    <source>
        <dbReference type="SAM" id="Coils"/>
    </source>
</evidence>
<name>A0ABX9Q6Z2_9BACT</name>
<keyword evidence="1" id="KW-0175">Coiled coil</keyword>
<feature type="compositionally biased region" description="Polar residues" evidence="2">
    <location>
        <begin position="25"/>
        <end position="37"/>
    </location>
</feature>
<sequence>MRTPTRQQSLFEPPHRREAALRQWSSQNGGTPATGLQQAPVRAGGSGNTMKPMFLDGTAGGVQQASEARTLTGAGAYAVLETRVKNAQAAEARLDAVEQKLAEELAIIGPLLTPEERNAFIQSFRTEHAAAYTARDAAVGELADHLEAEGANIEAYLKDVQGISPYMLGLHAVPVQQALMLVADSPRAATAVAYLNASENQLLQQLGDPAGQYLEQDVYGPAINATLTSALASGQSSDNAIAGVTALIQQMPEGVQERILGADPKVMLGALASVASGNVGALKNLAAEAGKLGTPGATALVSAALSMAMIQSPELLQDPAALNLLIQPLGNAGMTASAVSMALKGVGSVVTRIGFQSELGGAPMLLGKLGTILGAATSGLRVLNLLSQADRNNGTYLQVGAQAVGGIVSTASVFGLVGGPLGIGVAATTFVLTELGKAWEKGIHREEAAKASIERATQLGIPDAQMRVNLGFNYGTQVRELASLGIDYQRMNEIIPRFTDTTRLALLAQGLELSPEEVGRVLDLVVPPGTNSTVEVTGFNLLMGLYQQARTANPGGTPEQLVAWMRNNAPPPLHGGSGYLFMGSMLNLLASAQ</sequence>
<dbReference type="EMBL" id="RAWI01000629">
    <property type="protein sequence ID" value="RKH90147.1"/>
    <property type="molecule type" value="Genomic_DNA"/>
</dbReference>
<reference evidence="3 4" key="1">
    <citation type="submission" date="2018-09" db="EMBL/GenBank/DDBJ databases">
        <authorList>
            <person name="Livingstone P.G."/>
            <person name="Whitworth D.E."/>
        </authorList>
    </citation>
    <scope>NUCLEOTIDE SEQUENCE [LARGE SCALE GENOMIC DNA]</scope>
    <source>
        <strain evidence="3 4">CA031B</strain>
    </source>
</reference>
<proteinExistence type="predicted"/>
<feature type="region of interest" description="Disordered" evidence="2">
    <location>
        <begin position="25"/>
        <end position="48"/>
    </location>
</feature>
<evidence type="ECO:0000313" key="4">
    <source>
        <dbReference type="Proteomes" id="UP000278907"/>
    </source>
</evidence>
<keyword evidence="4" id="KW-1185">Reference proteome</keyword>
<protein>
    <submittedName>
        <fullName evidence="3">Uncharacterized protein</fullName>
    </submittedName>
</protein>